<proteinExistence type="predicted"/>
<dbReference type="AlphaFoldDB" id="A0A3M9MAR4"/>
<evidence type="ECO:0000313" key="2">
    <source>
        <dbReference type="Proteomes" id="UP000272117"/>
    </source>
</evidence>
<name>A0A3M9MAR4_9BACT</name>
<organism evidence="1 2">
    <name type="scientific">Rufibacter latericius</name>
    <dbReference type="NCBI Taxonomy" id="2487040"/>
    <lineage>
        <taxon>Bacteria</taxon>
        <taxon>Pseudomonadati</taxon>
        <taxon>Bacteroidota</taxon>
        <taxon>Cytophagia</taxon>
        <taxon>Cytophagales</taxon>
        <taxon>Hymenobacteraceae</taxon>
        <taxon>Rufibacter</taxon>
    </lineage>
</organism>
<comment type="caution">
    <text evidence="1">The sequence shown here is derived from an EMBL/GenBank/DDBJ whole genome shotgun (WGS) entry which is preliminary data.</text>
</comment>
<dbReference type="Proteomes" id="UP000272117">
    <property type="component" value="Unassembled WGS sequence"/>
</dbReference>
<protein>
    <submittedName>
        <fullName evidence="1">Uncharacterized protein</fullName>
    </submittedName>
</protein>
<reference evidence="1 2" key="1">
    <citation type="submission" date="2018-11" db="EMBL/GenBank/DDBJ databases">
        <title>Rufibacter latericius sp. nov., isolated from water in Baiyang Lake.</title>
        <authorList>
            <person name="Yang Y."/>
        </authorList>
    </citation>
    <scope>NUCLEOTIDE SEQUENCE [LARGE SCALE GENOMIC DNA]</scope>
    <source>
        <strain evidence="1 2">R-22-1c-1</strain>
    </source>
</reference>
<keyword evidence="2" id="KW-1185">Reference proteome</keyword>
<dbReference type="EMBL" id="RJJD01000021">
    <property type="protein sequence ID" value="RNI22606.1"/>
    <property type="molecule type" value="Genomic_DNA"/>
</dbReference>
<gene>
    <name evidence="1" type="ORF">EFB08_21155</name>
</gene>
<accession>A0A3M9MAR4</accession>
<evidence type="ECO:0000313" key="1">
    <source>
        <dbReference type="EMBL" id="RNI22606.1"/>
    </source>
</evidence>
<sequence length="70" mass="8550">MDVGVDSISVLFLKNKIQVKDRVGLCIFIRINYKYELVISFYWYFMYFFVAQFKQNTYSVKILEKTFFHL</sequence>